<gene>
    <name evidence="1" type="ORF">AVEN_248963_1</name>
</gene>
<reference evidence="1 2" key="1">
    <citation type="journal article" date="2019" name="Sci. Rep.">
        <title>Orb-weaving spider Araneus ventricosus genome elucidates the spidroin gene catalogue.</title>
        <authorList>
            <person name="Kono N."/>
            <person name="Nakamura H."/>
            <person name="Ohtoshi R."/>
            <person name="Moran D.A.P."/>
            <person name="Shinohara A."/>
            <person name="Yoshida Y."/>
            <person name="Fujiwara M."/>
            <person name="Mori M."/>
            <person name="Tomita M."/>
            <person name="Arakawa K."/>
        </authorList>
    </citation>
    <scope>NUCLEOTIDE SEQUENCE [LARGE SCALE GENOMIC DNA]</scope>
</reference>
<proteinExistence type="predicted"/>
<accession>A0A4Y2J462</accession>
<dbReference type="EMBL" id="BGPR01003203">
    <property type="protein sequence ID" value="GBM85031.1"/>
    <property type="molecule type" value="Genomic_DNA"/>
</dbReference>
<dbReference type="Proteomes" id="UP000499080">
    <property type="component" value="Unassembled WGS sequence"/>
</dbReference>
<dbReference type="AlphaFoldDB" id="A0A4Y2J462"/>
<sequence length="132" mass="14790">MLGILKLGTHQHSISFHLSQQLVCIPLIPVETFRQVIHGCSKVCFETPCLRRFKVPDLLPPTLLFPTRGDFHVYFQHDLASSRGPNLDSGFAFPIPSLRGVKRPSGLSNLISNHSDFHQCNPFAPIFIGFSH</sequence>
<evidence type="ECO:0000313" key="2">
    <source>
        <dbReference type="Proteomes" id="UP000499080"/>
    </source>
</evidence>
<keyword evidence="2" id="KW-1185">Reference proteome</keyword>
<evidence type="ECO:0000313" key="1">
    <source>
        <dbReference type="EMBL" id="GBM85031.1"/>
    </source>
</evidence>
<organism evidence="1 2">
    <name type="scientific">Araneus ventricosus</name>
    <name type="common">Orbweaver spider</name>
    <name type="synonym">Epeira ventricosa</name>
    <dbReference type="NCBI Taxonomy" id="182803"/>
    <lineage>
        <taxon>Eukaryota</taxon>
        <taxon>Metazoa</taxon>
        <taxon>Ecdysozoa</taxon>
        <taxon>Arthropoda</taxon>
        <taxon>Chelicerata</taxon>
        <taxon>Arachnida</taxon>
        <taxon>Araneae</taxon>
        <taxon>Araneomorphae</taxon>
        <taxon>Entelegynae</taxon>
        <taxon>Araneoidea</taxon>
        <taxon>Araneidae</taxon>
        <taxon>Araneus</taxon>
    </lineage>
</organism>
<protein>
    <submittedName>
        <fullName evidence="1">Uncharacterized protein</fullName>
    </submittedName>
</protein>
<comment type="caution">
    <text evidence="1">The sequence shown here is derived from an EMBL/GenBank/DDBJ whole genome shotgun (WGS) entry which is preliminary data.</text>
</comment>
<name>A0A4Y2J462_ARAVE</name>